<evidence type="ECO:0000256" key="1">
    <source>
        <dbReference type="SAM" id="MobiDB-lite"/>
    </source>
</evidence>
<gene>
    <name evidence="2" type="ORF">GCM10009409_32060</name>
</gene>
<protein>
    <recommendedName>
        <fullName evidence="4">Tetratricopeptide repeat protein</fullName>
    </recommendedName>
</protein>
<reference evidence="3" key="1">
    <citation type="journal article" date="2019" name="Int. J. Syst. Evol. Microbiol.">
        <title>The Global Catalogue of Microorganisms (GCM) 10K type strain sequencing project: providing services to taxonomists for standard genome sequencing and annotation.</title>
        <authorList>
            <consortium name="The Broad Institute Genomics Platform"/>
            <consortium name="The Broad Institute Genome Sequencing Center for Infectious Disease"/>
            <person name="Wu L."/>
            <person name="Ma J."/>
        </authorList>
    </citation>
    <scope>NUCLEOTIDE SEQUENCE [LARGE SCALE GENOMIC DNA]</scope>
    <source>
        <strain evidence="3">JCM 32304</strain>
    </source>
</reference>
<feature type="compositionally biased region" description="Polar residues" evidence="1">
    <location>
        <begin position="37"/>
        <end position="54"/>
    </location>
</feature>
<accession>A0ABQ2QA89</accession>
<evidence type="ECO:0008006" key="4">
    <source>
        <dbReference type="Google" id="ProtNLM"/>
    </source>
</evidence>
<feature type="region of interest" description="Disordered" evidence="1">
    <location>
        <begin position="29"/>
        <end position="144"/>
    </location>
</feature>
<evidence type="ECO:0000313" key="2">
    <source>
        <dbReference type="EMBL" id="GGP64091.1"/>
    </source>
</evidence>
<evidence type="ECO:0000313" key="3">
    <source>
        <dbReference type="Proteomes" id="UP000654367"/>
    </source>
</evidence>
<name>A0ABQ2QA89_9GAMM</name>
<comment type="caution">
    <text evidence="2">The sequence shown here is derived from an EMBL/GenBank/DDBJ whole genome shotgun (WGS) entry which is preliminary data.</text>
</comment>
<dbReference type="Proteomes" id="UP000654367">
    <property type="component" value="Unassembled WGS sequence"/>
</dbReference>
<keyword evidence="3" id="KW-1185">Reference proteome</keyword>
<feature type="compositionally biased region" description="Basic and acidic residues" evidence="1">
    <location>
        <begin position="105"/>
        <end position="115"/>
    </location>
</feature>
<dbReference type="RefSeq" id="WP_188922224.1">
    <property type="nucleotide sequence ID" value="NZ_BMQV01000041.1"/>
</dbReference>
<dbReference type="EMBL" id="BMQV01000041">
    <property type="protein sequence ID" value="GGP64091.1"/>
    <property type="molecule type" value="Genomic_DNA"/>
</dbReference>
<organism evidence="2 3">
    <name type="scientific">Shewanella saliphila</name>
    <dbReference type="NCBI Taxonomy" id="2282698"/>
    <lineage>
        <taxon>Bacteria</taxon>
        <taxon>Pseudomonadati</taxon>
        <taxon>Pseudomonadota</taxon>
        <taxon>Gammaproteobacteria</taxon>
        <taxon>Alteromonadales</taxon>
        <taxon>Shewanellaceae</taxon>
        <taxon>Shewanella</taxon>
    </lineage>
</organism>
<proteinExistence type="predicted"/>
<sequence length="276" mass="29910">MLMKVILFVVLVVIALYLYRRTQAVAKQELDKKAPNPEQTQPPVDNRSESTATEADQVVELTDAASSEPNATPDAVTTVDAEPELEPKPEEIIAAEPEPEVESEAEVKPESEPKPEVISATDTPAEPHAVAASESDDKSDSLAPVKGEWASDSFKQLVEAANNAGEPQAQHDAVADVVSHCYKMRKQADYCQYGAALKTLYLDLFGLVYQQHDASGSDEIKAPAFMQLSTLLNDTGEFDQAISVCQQALEYQLTDGTVTGFEGRISRIEKAKAKAS</sequence>